<proteinExistence type="predicted"/>
<dbReference type="KEGG" id="ipo:Ilyop_1076"/>
<dbReference type="AlphaFoldDB" id="E3H7G1"/>
<gene>
    <name evidence="1" type="ordered locus">Ilyop_1076</name>
</gene>
<keyword evidence="2" id="KW-1185">Reference proteome</keyword>
<dbReference type="InterPro" id="IPR036412">
    <property type="entry name" value="HAD-like_sf"/>
</dbReference>
<name>E3H7G1_ILYPC</name>
<reference evidence="1 2" key="1">
    <citation type="journal article" date="2010" name="Stand. Genomic Sci.">
        <title>Complete genome sequence of Ilyobacter polytropus type strain (CuHbu1).</title>
        <authorList>
            <person name="Sikorski J."/>
            <person name="Chertkov O."/>
            <person name="Lapidus A."/>
            <person name="Nolan M."/>
            <person name="Lucas S."/>
            <person name="Del Rio T.G."/>
            <person name="Tice H."/>
            <person name="Cheng J.F."/>
            <person name="Tapia R."/>
            <person name="Han C."/>
            <person name="Goodwin L."/>
            <person name="Pitluck S."/>
            <person name="Liolios K."/>
            <person name="Ivanova N."/>
            <person name="Mavromatis K."/>
            <person name="Mikhailova N."/>
            <person name="Pati A."/>
            <person name="Chen A."/>
            <person name="Palaniappan K."/>
            <person name="Land M."/>
            <person name="Hauser L."/>
            <person name="Chang Y.J."/>
            <person name="Jeffries C.D."/>
            <person name="Brambilla E."/>
            <person name="Yasawong M."/>
            <person name="Rohde M."/>
            <person name="Pukall R."/>
            <person name="Spring S."/>
            <person name="Goker M."/>
            <person name="Woyke T."/>
            <person name="Bristow J."/>
            <person name="Eisen J.A."/>
            <person name="Markowitz V."/>
            <person name="Hugenholtz P."/>
            <person name="Kyrpides N.C."/>
            <person name="Klenk H.P."/>
        </authorList>
    </citation>
    <scope>NUCLEOTIDE SEQUENCE [LARGE SCALE GENOMIC DNA]</scope>
    <source>
        <strain evidence="2">ATCC 51220 / DSM 2926 / LMG 16218 / CuHBu1</strain>
    </source>
</reference>
<dbReference type="Gene3D" id="3.40.50.1000">
    <property type="entry name" value="HAD superfamily/HAD-like"/>
    <property type="match status" value="1"/>
</dbReference>
<protein>
    <recommendedName>
        <fullName evidence="3">Hydrolase</fullName>
    </recommendedName>
</protein>
<dbReference type="OrthoDB" id="5431039at2"/>
<dbReference type="SUPFAM" id="SSF56784">
    <property type="entry name" value="HAD-like"/>
    <property type="match status" value="1"/>
</dbReference>
<dbReference type="eggNOG" id="COG0561">
    <property type="taxonomic scope" value="Bacteria"/>
</dbReference>
<accession>E3H7G1</accession>
<evidence type="ECO:0000313" key="1">
    <source>
        <dbReference type="EMBL" id="ADO82857.1"/>
    </source>
</evidence>
<evidence type="ECO:0008006" key="3">
    <source>
        <dbReference type="Google" id="ProtNLM"/>
    </source>
</evidence>
<sequence>MIIAIDFDGTIVESAFPKIGKIKANAERVIKRLFGEGHKIIIWTCRPINNKGLDEMKKWLKENDIPYHKINENIDGIGMTTSNKVCADVYIDDMDVHCMEKGVDWYHIEEIFENTGVFRLKFPKPSRS</sequence>
<organism evidence="1 2">
    <name type="scientific">Ilyobacter polytropus (strain ATCC 51220 / DSM 2926 / LMG 16218 / CuHBu1)</name>
    <dbReference type="NCBI Taxonomy" id="572544"/>
    <lineage>
        <taxon>Bacteria</taxon>
        <taxon>Fusobacteriati</taxon>
        <taxon>Fusobacteriota</taxon>
        <taxon>Fusobacteriia</taxon>
        <taxon>Fusobacteriales</taxon>
        <taxon>Fusobacteriaceae</taxon>
        <taxon>Ilyobacter</taxon>
    </lineage>
</organism>
<dbReference type="HOGENOM" id="CLU_124949_0_0_0"/>
<dbReference type="Proteomes" id="UP000006875">
    <property type="component" value="Chromosome"/>
</dbReference>
<dbReference type="EMBL" id="CP002281">
    <property type="protein sequence ID" value="ADO82857.1"/>
    <property type="molecule type" value="Genomic_DNA"/>
</dbReference>
<dbReference type="Pfam" id="PF08282">
    <property type="entry name" value="Hydrolase_3"/>
    <property type="match status" value="1"/>
</dbReference>
<dbReference type="InterPro" id="IPR023214">
    <property type="entry name" value="HAD_sf"/>
</dbReference>
<dbReference type="RefSeq" id="WP_013387525.1">
    <property type="nucleotide sequence ID" value="NC_014632.1"/>
</dbReference>
<evidence type="ECO:0000313" key="2">
    <source>
        <dbReference type="Proteomes" id="UP000006875"/>
    </source>
</evidence>